<organism evidence="2 3">
    <name type="scientific">Actinomadura darangshiensis</name>
    <dbReference type="NCBI Taxonomy" id="705336"/>
    <lineage>
        <taxon>Bacteria</taxon>
        <taxon>Bacillati</taxon>
        <taxon>Actinomycetota</taxon>
        <taxon>Actinomycetes</taxon>
        <taxon>Streptosporangiales</taxon>
        <taxon>Thermomonosporaceae</taxon>
        <taxon>Actinomadura</taxon>
    </lineage>
</organism>
<dbReference type="Proteomes" id="UP000295578">
    <property type="component" value="Unassembled WGS sequence"/>
</dbReference>
<accession>A0A4R5BG80</accession>
<proteinExistence type="predicted"/>
<comment type="caution">
    <text evidence="2">The sequence shown here is derived from an EMBL/GenBank/DDBJ whole genome shotgun (WGS) entry which is preliminary data.</text>
</comment>
<evidence type="ECO:0000313" key="3">
    <source>
        <dbReference type="Proteomes" id="UP000295578"/>
    </source>
</evidence>
<evidence type="ECO:0000313" key="2">
    <source>
        <dbReference type="EMBL" id="TDD85618.1"/>
    </source>
</evidence>
<feature type="compositionally biased region" description="Pro residues" evidence="1">
    <location>
        <begin position="47"/>
        <end position="63"/>
    </location>
</feature>
<sequence length="369" mass="38491">MTTEEEPTSGLDFWETIGVNDTSEETSEAEPHPVSQQDKLVAGTKSVPPPETPPGTPPEPQETPPSIDIEQTVAESEPSPSVPASSPEASPETTTENGAAPSSDLPHEPDPSWDNAARIAESIGPRLGRMWLDLLIGEADGDQTLGRRIYHVLDGTHLIGELWQDKDIAEVHIRGTGVIVCGRRGIREVLGFPGGTVARRAIEAVEAAADRMAAIVTRVGDSVVVSRRDDPGPTAIDLFTSGILTEAQLSHIENALTHMEAVSVRGPAARVVVRALASLIPKGSRVFEGPLGVLPAGCVTAASPLDADFVIGVRPGAPVEQMAAAGQVGALIANPETEFSAAVRLVVSGGSASLGRLTILDEDASLRPG</sequence>
<feature type="compositionally biased region" description="Low complexity" evidence="1">
    <location>
        <begin position="72"/>
        <end position="96"/>
    </location>
</feature>
<evidence type="ECO:0000256" key="1">
    <source>
        <dbReference type="SAM" id="MobiDB-lite"/>
    </source>
</evidence>
<dbReference type="EMBL" id="SMKY01000035">
    <property type="protein sequence ID" value="TDD85618.1"/>
    <property type="molecule type" value="Genomic_DNA"/>
</dbReference>
<dbReference type="OrthoDB" id="3478104at2"/>
<dbReference type="RefSeq" id="WP_132196582.1">
    <property type="nucleotide sequence ID" value="NZ_SMKY01000035.1"/>
</dbReference>
<reference evidence="2 3" key="1">
    <citation type="submission" date="2019-03" db="EMBL/GenBank/DDBJ databases">
        <title>Draft genome sequences of novel Actinobacteria.</title>
        <authorList>
            <person name="Sahin N."/>
            <person name="Ay H."/>
            <person name="Saygin H."/>
        </authorList>
    </citation>
    <scope>NUCLEOTIDE SEQUENCE [LARGE SCALE GENOMIC DNA]</scope>
    <source>
        <strain evidence="2 3">DSM 45941</strain>
    </source>
</reference>
<protein>
    <submittedName>
        <fullName evidence="2">Uncharacterized protein</fullName>
    </submittedName>
</protein>
<name>A0A4R5BG80_9ACTN</name>
<keyword evidence="3" id="KW-1185">Reference proteome</keyword>
<feature type="region of interest" description="Disordered" evidence="1">
    <location>
        <begin position="1"/>
        <end position="115"/>
    </location>
</feature>
<gene>
    <name evidence="2" type="ORF">E1293_10960</name>
</gene>
<dbReference type="AlphaFoldDB" id="A0A4R5BG80"/>